<dbReference type="FunFam" id="2.60.40.10:FF:000333">
    <property type="entry name" value="Down syndrome cell adhesion molecule"/>
    <property type="match status" value="1"/>
</dbReference>
<dbReference type="InterPro" id="IPR003599">
    <property type="entry name" value="Ig_sub"/>
</dbReference>
<name>A0A1Y3BIT0_EURMA</name>
<feature type="non-terminal residue" evidence="2">
    <location>
        <position position="1"/>
    </location>
</feature>
<accession>A0A1Y3BIT0</accession>
<proteinExistence type="predicted"/>
<keyword evidence="3" id="KW-1185">Reference proteome</keyword>
<dbReference type="Pfam" id="PF07679">
    <property type="entry name" value="I-set"/>
    <property type="match status" value="1"/>
</dbReference>
<sequence>KPILNQFPSTEIKLSVESSYILQCSISSGSTPIFFEWIKDDHKKLSSTEYKIDNYDTISSILFKHLNSNDTGTYTCIAKNVYGSDSITTKLVIQGLIILLCLFFDLNIH</sequence>
<evidence type="ECO:0000313" key="2">
    <source>
        <dbReference type="EMBL" id="OTF79486.1"/>
    </source>
</evidence>
<dbReference type="InterPro" id="IPR007110">
    <property type="entry name" value="Ig-like_dom"/>
</dbReference>
<evidence type="ECO:0000313" key="3">
    <source>
        <dbReference type="Proteomes" id="UP000194236"/>
    </source>
</evidence>
<feature type="domain" description="Ig-like" evidence="1">
    <location>
        <begin position="2"/>
        <end position="94"/>
    </location>
</feature>
<evidence type="ECO:0000259" key="1">
    <source>
        <dbReference type="PROSITE" id="PS50835"/>
    </source>
</evidence>
<protein>
    <recommendedName>
        <fullName evidence="1">Ig-like domain-containing protein</fullName>
    </recommendedName>
</protein>
<gene>
    <name evidence="2" type="ORF">BLA29_012753</name>
</gene>
<dbReference type="SUPFAM" id="SSF48726">
    <property type="entry name" value="Immunoglobulin"/>
    <property type="match status" value="1"/>
</dbReference>
<dbReference type="EMBL" id="MUJZ01022900">
    <property type="protein sequence ID" value="OTF79486.1"/>
    <property type="molecule type" value="Genomic_DNA"/>
</dbReference>
<dbReference type="InterPro" id="IPR036179">
    <property type="entry name" value="Ig-like_dom_sf"/>
</dbReference>
<dbReference type="AlphaFoldDB" id="A0A1Y3BIT0"/>
<dbReference type="InterPro" id="IPR013098">
    <property type="entry name" value="Ig_I-set"/>
</dbReference>
<organism evidence="2 3">
    <name type="scientific">Euroglyphus maynei</name>
    <name type="common">Mayne's house dust mite</name>
    <dbReference type="NCBI Taxonomy" id="6958"/>
    <lineage>
        <taxon>Eukaryota</taxon>
        <taxon>Metazoa</taxon>
        <taxon>Ecdysozoa</taxon>
        <taxon>Arthropoda</taxon>
        <taxon>Chelicerata</taxon>
        <taxon>Arachnida</taxon>
        <taxon>Acari</taxon>
        <taxon>Acariformes</taxon>
        <taxon>Sarcoptiformes</taxon>
        <taxon>Astigmata</taxon>
        <taxon>Psoroptidia</taxon>
        <taxon>Analgoidea</taxon>
        <taxon>Pyroglyphidae</taxon>
        <taxon>Pyroglyphinae</taxon>
        <taxon>Euroglyphus</taxon>
    </lineage>
</organism>
<reference evidence="2 3" key="1">
    <citation type="submission" date="2017-03" db="EMBL/GenBank/DDBJ databases">
        <title>Genome Survey of Euroglyphus maynei.</title>
        <authorList>
            <person name="Arlian L.G."/>
            <person name="Morgan M.S."/>
            <person name="Rider S.D."/>
        </authorList>
    </citation>
    <scope>NUCLEOTIDE SEQUENCE [LARGE SCALE GENOMIC DNA]</scope>
    <source>
        <strain evidence="2">Arlian Lab</strain>
        <tissue evidence="2">Whole body</tissue>
    </source>
</reference>
<dbReference type="OrthoDB" id="6434169at2759"/>
<dbReference type="PROSITE" id="PS50835">
    <property type="entry name" value="IG_LIKE"/>
    <property type="match status" value="1"/>
</dbReference>
<dbReference type="Proteomes" id="UP000194236">
    <property type="component" value="Unassembled WGS sequence"/>
</dbReference>
<dbReference type="InterPro" id="IPR013783">
    <property type="entry name" value="Ig-like_fold"/>
</dbReference>
<dbReference type="SMART" id="SM00409">
    <property type="entry name" value="IG"/>
    <property type="match status" value="1"/>
</dbReference>
<dbReference type="Gene3D" id="2.60.40.10">
    <property type="entry name" value="Immunoglobulins"/>
    <property type="match status" value="1"/>
</dbReference>
<comment type="caution">
    <text evidence="2">The sequence shown here is derived from an EMBL/GenBank/DDBJ whole genome shotgun (WGS) entry which is preliminary data.</text>
</comment>
<dbReference type="CDD" id="cd00096">
    <property type="entry name" value="Ig"/>
    <property type="match status" value="1"/>
</dbReference>